<evidence type="ECO:0000313" key="9">
    <source>
        <dbReference type="Proteomes" id="UP000014174"/>
    </source>
</evidence>
<sequence length="516" mass="58175">MKKIAYIITSLFLVTSVTSCKKFLTEEPLSQVATQNYFKSLKDVNAAMAGIYGSFQTEMTGQGGTSNFTGKYNYWGEARSDNFDSHPNYNNSTVRELVTNSLTSTNSTSDWTGLYRTIGRANTAIKYIPQAASLDNTLTTDLRDNNLAQCYAMRAICYFQIIRLWGDAPIWTEPYEDFTQDDERERISADKIISDIIIPDLEKAYALTKKSQTPNVWLIGEGAIAAAMADVYMWRAGTQSQQADYDQAIVWFKNVFKAKAPSGKVYGGTVISDLETAGDWKNKLFLDPKLSKEAIWSIYWDPTNNGCACIPVSIGGSNNNIRIDSVLSATWRKDKTDLRVTQTIDTIEAVGRYDKLLKYYNVPAAGFLGNTQAATTFPVYLVMYRLGDVYLSYAEALNKTGAKADALKYLNFTRQRSGLVAYTIASPAYANMDIMEDAILEERRYELFGEGKRWFDLVRTKHVNKIMDPVINRRLTKIQGLSYTDGFGTEVGKYLFPINRNVLEDNKKLIQNPFYL</sequence>
<dbReference type="eggNOG" id="COG3193">
    <property type="taxonomic scope" value="Bacteria"/>
</dbReference>
<keyword evidence="4" id="KW-0472">Membrane</keyword>
<dbReference type="AlphaFoldDB" id="R9GNW7"/>
<dbReference type="RefSeq" id="WP_016196474.1">
    <property type="nucleotide sequence ID" value="NZ_AQPN01000110.1"/>
</dbReference>
<evidence type="ECO:0000313" key="8">
    <source>
        <dbReference type="EMBL" id="EOR93532.1"/>
    </source>
</evidence>
<dbReference type="InterPro" id="IPR011990">
    <property type="entry name" value="TPR-like_helical_dom_sf"/>
</dbReference>
<feature type="domain" description="RagB/SusD" evidence="6">
    <location>
        <begin position="381"/>
        <end position="515"/>
    </location>
</feature>
<keyword evidence="5" id="KW-0998">Cell outer membrane</keyword>
<evidence type="ECO:0000256" key="5">
    <source>
        <dbReference type="ARBA" id="ARBA00023237"/>
    </source>
</evidence>
<dbReference type="Proteomes" id="UP000014174">
    <property type="component" value="Unassembled WGS sequence"/>
</dbReference>
<evidence type="ECO:0000256" key="4">
    <source>
        <dbReference type="ARBA" id="ARBA00023136"/>
    </source>
</evidence>
<name>R9GNW7_9SPHI</name>
<keyword evidence="9" id="KW-1185">Reference proteome</keyword>
<comment type="subcellular location">
    <subcellularLocation>
        <location evidence="1">Cell outer membrane</location>
    </subcellularLocation>
</comment>
<dbReference type="EMBL" id="AQPN01000110">
    <property type="protein sequence ID" value="EOR93532.1"/>
    <property type="molecule type" value="Genomic_DNA"/>
</dbReference>
<accession>R9GNW7</accession>
<proteinExistence type="inferred from homology"/>
<evidence type="ECO:0000256" key="3">
    <source>
        <dbReference type="ARBA" id="ARBA00022729"/>
    </source>
</evidence>
<evidence type="ECO:0000256" key="1">
    <source>
        <dbReference type="ARBA" id="ARBA00004442"/>
    </source>
</evidence>
<dbReference type="Pfam" id="PF14322">
    <property type="entry name" value="SusD-like_3"/>
    <property type="match status" value="1"/>
</dbReference>
<dbReference type="PATRIC" id="fig|1150600.3.peg.3213"/>
<dbReference type="GO" id="GO:0009279">
    <property type="term" value="C:cell outer membrane"/>
    <property type="evidence" value="ECO:0007669"/>
    <property type="project" value="UniProtKB-SubCell"/>
</dbReference>
<keyword evidence="3" id="KW-0732">Signal</keyword>
<feature type="domain" description="SusD-like N-terminal" evidence="7">
    <location>
        <begin position="70"/>
        <end position="232"/>
    </location>
</feature>
<dbReference type="CDD" id="cd08977">
    <property type="entry name" value="SusD"/>
    <property type="match status" value="1"/>
</dbReference>
<dbReference type="InterPro" id="IPR012944">
    <property type="entry name" value="SusD_RagB_dom"/>
</dbReference>
<dbReference type="InterPro" id="IPR033985">
    <property type="entry name" value="SusD-like_N"/>
</dbReference>
<comment type="caution">
    <text evidence="8">The sequence shown here is derived from an EMBL/GenBank/DDBJ whole genome shotgun (WGS) entry which is preliminary data.</text>
</comment>
<evidence type="ECO:0008006" key="10">
    <source>
        <dbReference type="Google" id="ProtNLM"/>
    </source>
</evidence>
<evidence type="ECO:0000259" key="7">
    <source>
        <dbReference type="Pfam" id="PF14322"/>
    </source>
</evidence>
<reference evidence="8 9" key="1">
    <citation type="journal article" date="2013" name="Genome Announc.">
        <title>Draft Genome Sequence of Arcticibacter svalbardensis Strain MN12-7T, a Member of the Family Sphingobacteriaceae Isolated from an Arctic Soil Sample.</title>
        <authorList>
            <person name="Shivaji S."/>
            <person name="Ara S."/>
            <person name="Prasad S."/>
            <person name="Manasa B.P."/>
            <person name="Begum Z."/>
            <person name="Singh A."/>
            <person name="Kumar Pinnaka A."/>
        </authorList>
    </citation>
    <scope>NUCLEOTIDE SEQUENCE [LARGE SCALE GENOMIC DNA]</scope>
    <source>
        <strain evidence="8 9">MN12-7</strain>
    </source>
</reference>
<organism evidence="8 9">
    <name type="scientific">Arcticibacter svalbardensis MN12-7</name>
    <dbReference type="NCBI Taxonomy" id="1150600"/>
    <lineage>
        <taxon>Bacteria</taxon>
        <taxon>Pseudomonadati</taxon>
        <taxon>Bacteroidota</taxon>
        <taxon>Sphingobacteriia</taxon>
        <taxon>Sphingobacteriales</taxon>
        <taxon>Sphingobacteriaceae</taxon>
        <taxon>Arcticibacter</taxon>
    </lineage>
</organism>
<comment type="similarity">
    <text evidence="2">Belongs to the SusD family.</text>
</comment>
<dbReference type="Gene3D" id="1.25.40.390">
    <property type="match status" value="1"/>
</dbReference>
<dbReference type="Pfam" id="PF07980">
    <property type="entry name" value="SusD_RagB"/>
    <property type="match status" value="1"/>
</dbReference>
<dbReference type="SUPFAM" id="SSF48452">
    <property type="entry name" value="TPR-like"/>
    <property type="match status" value="1"/>
</dbReference>
<evidence type="ECO:0000256" key="2">
    <source>
        <dbReference type="ARBA" id="ARBA00006275"/>
    </source>
</evidence>
<protein>
    <recommendedName>
        <fullName evidence="10">Outer membrane protein</fullName>
    </recommendedName>
</protein>
<evidence type="ECO:0000259" key="6">
    <source>
        <dbReference type="Pfam" id="PF07980"/>
    </source>
</evidence>
<dbReference type="PROSITE" id="PS51257">
    <property type="entry name" value="PROKAR_LIPOPROTEIN"/>
    <property type="match status" value="1"/>
</dbReference>
<gene>
    <name evidence="8" type="ORF">ADIARSV_3245</name>
</gene>
<dbReference type="STRING" id="1150600.ADIARSV_3245"/>
<dbReference type="OrthoDB" id="1035036at2"/>